<evidence type="ECO:0000313" key="4">
    <source>
        <dbReference type="Proteomes" id="UP001501598"/>
    </source>
</evidence>
<accession>A0ABP8S424</accession>
<dbReference type="InterPro" id="IPR036396">
    <property type="entry name" value="Cyt_P450_sf"/>
</dbReference>
<dbReference type="Pfam" id="PF00067">
    <property type="entry name" value="p450"/>
    <property type="match status" value="1"/>
</dbReference>
<evidence type="ECO:0000256" key="2">
    <source>
        <dbReference type="RuleBase" id="RU000461"/>
    </source>
</evidence>
<comment type="similarity">
    <text evidence="1 2">Belongs to the cytochrome P450 family.</text>
</comment>
<dbReference type="CDD" id="cd20625">
    <property type="entry name" value="CYP164-like"/>
    <property type="match status" value="1"/>
</dbReference>
<keyword evidence="2" id="KW-0408">Iron</keyword>
<keyword evidence="2" id="KW-0560">Oxidoreductase</keyword>
<evidence type="ECO:0000256" key="1">
    <source>
        <dbReference type="ARBA" id="ARBA00010617"/>
    </source>
</evidence>
<dbReference type="InterPro" id="IPR017972">
    <property type="entry name" value="Cyt_P450_CS"/>
</dbReference>
<keyword evidence="4" id="KW-1185">Reference proteome</keyword>
<gene>
    <name evidence="3" type="primary">yjiB_1</name>
    <name evidence="3" type="ORF">GCM10023175_64410</name>
</gene>
<dbReference type="InterPro" id="IPR002397">
    <property type="entry name" value="Cyt_P450_B"/>
</dbReference>
<comment type="caution">
    <text evidence="3">The sequence shown here is derived from an EMBL/GenBank/DDBJ whole genome shotgun (WGS) entry which is preliminary data.</text>
</comment>
<keyword evidence="2" id="KW-0479">Metal-binding</keyword>
<keyword evidence="2" id="KW-0349">Heme</keyword>
<dbReference type="PROSITE" id="PS00086">
    <property type="entry name" value="CYTOCHROME_P450"/>
    <property type="match status" value="1"/>
</dbReference>
<dbReference type="SUPFAM" id="SSF48264">
    <property type="entry name" value="Cytochrome P450"/>
    <property type="match status" value="1"/>
</dbReference>
<dbReference type="PANTHER" id="PTHR46696:SF1">
    <property type="entry name" value="CYTOCHROME P450 YJIB-RELATED"/>
    <property type="match status" value="1"/>
</dbReference>
<dbReference type="Proteomes" id="UP001501598">
    <property type="component" value="Unassembled WGS sequence"/>
</dbReference>
<dbReference type="PRINTS" id="PR00359">
    <property type="entry name" value="BP450"/>
</dbReference>
<evidence type="ECO:0000313" key="3">
    <source>
        <dbReference type="EMBL" id="GAA4558356.1"/>
    </source>
</evidence>
<reference evidence="4" key="1">
    <citation type="journal article" date="2019" name="Int. J. Syst. Evol. Microbiol.">
        <title>The Global Catalogue of Microorganisms (GCM) 10K type strain sequencing project: providing services to taxonomists for standard genome sequencing and annotation.</title>
        <authorList>
            <consortium name="The Broad Institute Genomics Platform"/>
            <consortium name="The Broad Institute Genome Sequencing Center for Infectious Disease"/>
            <person name="Wu L."/>
            <person name="Ma J."/>
        </authorList>
    </citation>
    <scope>NUCLEOTIDE SEQUENCE [LARGE SCALE GENOMIC DNA]</scope>
    <source>
        <strain evidence="4">JCM 17906</strain>
    </source>
</reference>
<keyword evidence="2 3" id="KW-0503">Monooxygenase</keyword>
<dbReference type="Gene3D" id="1.10.630.10">
    <property type="entry name" value="Cytochrome P450"/>
    <property type="match status" value="1"/>
</dbReference>
<protein>
    <submittedName>
        <fullName evidence="3">Monooxygenase YjiB</fullName>
    </submittedName>
</protein>
<proteinExistence type="inferred from homology"/>
<dbReference type="GO" id="GO:0004497">
    <property type="term" value="F:monooxygenase activity"/>
    <property type="evidence" value="ECO:0007669"/>
    <property type="project" value="UniProtKB-KW"/>
</dbReference>
<organism evidence="3 4">
    <name type="scientific">Pseudonocardia xishanensis</name>
    <dbReference type="NCBI Taxonomy" id="630995"/>
    <lineage>
        <taxon>Bacteria</taxon>
        <taxon>Bacillati</taxon>
        <taxon>Actinomycetota</taxon>
        <taxon>Actinomycetes</taxon>
        <taxon>Pseudonocardiales</taxon>
        <taxon>Pseudonocardiaceae</taxon>
        <taxon>Pseudonocardia</taxon>
    </lineage>
</organism>
<dbReference type="InterPro" id="IPR001128">
    <property type="entry name" value="Cyt_P450"/>
</dbReference>
<sequence length="407" mass="46674">MTTSATPEITLQDEVDAFLTPGDPRRAEARADPYPLYRRMRETDEFFRAGNGIHLAVSYASVNAMLRDHRWGRDPFAPDDELQLSQRIFMRNVVFRDAPDHTRLRRQVSSSFTPRMILRWREQVAAIVVERFQPLREVAEFDFLHDFAVHLPVEAITTMIGVPADRRQDFIEWAEMMIRIMEPPAHTEDMLAEADQLAGAIVEFFGAAIEERRREPQDDLLSTFLEGDRLSSDEVISMCLILMVGGFETTANMLNNGMRLLIEHDDQYDMLRADPELVPVAVEEFLRYDAPPRASLMRVARESFDFYGHEIHEGDRAFALLGAADRDPRTFAEADTFDIRRDPNPHVAFGLGTHFCMGAHLARLEVREAFNHIVRLPTKLERAGTGPLDWKDSFNIRGANSMPVRWT</sequence>
<dbReference type="PANTHER" id="PTHR46696">
    <property type="entry name" value="P450, PUTATIVE (EUROFUNG)-RELATED"/>
    <property type="match status" value="1"/>
</dbReference>
<dbReference type="EMBL" id="BAABGT010000110">
    <property type="protein sequence ID" value="GAA4558356.1"/>
    <property type="molecule type" value="Genomic_DNA"/>
</dbReference>
<name>A0ABP8S424_9PSEU</name>